<gene>
    <name evidence="9" type="ORF">IZT61_04295</name>
</gene>
<evidence type="ECO:0000259" key="7">
    <source>
        <dbReference type="PROSITE" id="PS51736"/>
    </source>
</evidence>
<sequence>MKIADLYIRVSTDEQAEKGYSLNLQKHILEKYCELNKINIRQIIIEDFSAKTFNRPEWNKFLAFLKRNKKESDLLLFTRWDRFSRNTSDAYQTIAVLKKLGIEAQAVEQPLNLNVPENKLMLAIYLTMPEIENDRKGLSTQAGLRRAKKEGRWTGPAPLGYINKTTEEGKKYMAIKEPEASIVKWIFYCLENYDFAPENVLHIANKKGLVCSKSNFYCIINNPMYCGKVSVPRYQNEEAYYVIGRHQPLITEEQFDSIQKKLKIKSKSHGIGILEPEQLLMRGFLYCSKCNIKLTASAPGGRKPRTYYYHCTSKCGLRFRANFANEKFIEQIQNVFVDKEVIRLFIKMMIKAHTSQVGPIPEKRKQLLSEIKAVNRKAIKARELMLEKQLEIDEYELIKNSINRKIRHLEFELDEIKAEQISWKNLKAVSKSALQSFSKLSGLFADANIGGKRLLISTIIKPKLISDGKEFHSNQFNEVVQILIYINTLIRKNYTKDCQEPTIIINSSFVSKLKAIGDLLITVPEFNGYAELIKEKRELQNLEPKTNIKKAKIRKKRLARKIIIRKWLMESSEFMEE</sequence>
<dbReference type="Pfam" id="PF00239">
    <property type="entry name" value="Resolvase"/>
    <property type="match status" value="1"/>
</dbReference>
<keyword evidence="3" id="KW-0233">DNA recombination</keyword>
<dbReference type="SUPFAM" id="SSF53041">
    <property type="entry name" value="Resolvase-like"/>
    <property type="match status" value="1"/>
</dbReference>
<dbReference type="Gene3D" id="3.40.50.1390">
    <property type="entry name" value="Resolvase, N-terminal catalytic domain"/>
    <property type="match status" value="1"/>
</dbReference>
<feature type="coiled-coil region" evidence="6">
    <location>
        <begin position="364"/>
        <end position="419"/>
    </location>
</feature>
<dbReference type="InterPro" id="IPR011109">
    <property type="entry name" value="DNA_bind_recombinase_dom"/>
</dbReference>
<proteinExistence type="predicted"/>
<keyword evidence="1" id="KW-0229">DNA integration</keyword>
<dbReference type="PANTHER" id="PTHR30461">
    <property type="entry name" value="DNA-INVERTASE FROM LAMBDOID PROPHAGE"/>
    <property type="match status" value="1"/>
</dbReference>
<organism evidence="9 10">
    <name type="scientific">Pedobacter endophyticus</name>
    <dbReference type="NCBI Taxonomy" id="2789740"/>
    <lineage>
        <taxon>Bacteria</taxon>
        <taxon>Pseudomonadati</taxon>
        <taxon>Bacteroidota</taxon>
        <taxon>Sphingobacteriia</taxon>
        <taxon>Sphingobacteriales</taxon>
        <taxon>Sphingobacteriaceae</taxon>
        <taxon>Pedobacter</taxon>
    </lineage>
</organism>
<evidence type="ECO:0000313" key="10">
    <source>
        <dbReference type="Proteomes" id="UP000594759"/>
    </source>
</evidence>
<dbReference type="PROSITE" id="PS00397">
    <property type="entry name" value="RECOMBINASES_1"/>
    <property type="match status" value="1"/>
</dbReference>
<dbReference type="PANTHER" id="PTHR30461:SF2">
    <property type="entry name" value="SERINE RECOMBINASE PINE-RELATED"/>
    <property type="match status" value="1"/>
</dbReference>
<dbReference type="KEGG" id="pex:IZT61_04295"/>
<reference evidence="9 10" key="1">
    <citation type="submission" date="2020-11" db="EMBL/GenBank/DDBJ databases">
        <title>Pedobacter endophytica, an endophytic bacteria isolated form Carex pumila.</title>
        <authorList>
            <person name="Peng Y."/>
            <person name="Jiang L."/>
            <person name="Lee J."/>
        </authorList>
    </citation>
    <scope>NUCLEOTIDE SEQUENCE [LARGE SCALE GENOMIC DNA]</scope>
    <source>
        <strain evidence="9 10">JBR3-12</strain>
    </source>
</reference>
<evidence type="ECO:0000259" key="8">
    <source>
        <dbReference type="PROSITE" id="PS51737"/>
    </source>
</evidence>
<dbReference type="InterPro" id="IPR036162">
    <property type="entry name" value="Resolvase-like_N_sf"/>
</dbReference>
<keyword evidence="6" id="KW-0175">Coiled coil</keyword>
<dbReference type="Gene3D" id="3.90.1750.20">
    <property type="entry name" value="Putative Large Serine Recombinase, Chain B, Domain 2"/>
    <property type="match status" value="1"/>
</dbReference>
<feature type="domain" description="Recombinase" evidence="8">
    <location>
        <begin position="158"/>
        <end position="268"/>
    </location>
</feature>
<dbReference type="SMART" id="SM00857">
    <property type="entry name" value="Resolvase"/>
    <property type="match status" value="1"/>
</dbReference>
<evidence type="ECO:0000256" key="2">
    <source>
        <dbReference type="ARBA" id="ARBA00023125"/>
    </source>
</evidence>
<dbReference type="InterPro" id="IPR050639">
    <property type="entry name" value="SSR_resolvase"/>
</dbReference>
<dbReference type="GO" id="GO:0015074">
    <property type="term" value="P:DNA integration"/>
    <property type="evidence" value="ECO:0007669"/>
    <property type="project" value="UniProtKB-KW"/>
</dbReference>
<feature type="active site" description="O-(5'-phospho-DNA)-serine intermediate" evidence="4 5">
    <location>
        <position position="11"/>
    </location>
</feature>
<evidence type="ECO:0000256" key="6">
    <source>
        <dbReference type="SAM" id="Coils"/>
    </source>
</evidence>
<protein>
    <submittedName>
        <fullName evidence="9">Recombinase family protein</fullName>
    </submittedName>
</protein>
<dbReference type="InterPro" id="IPR006118">
    <property type="entry name" value="Recombinase_CS"/>
</dbReference>
<dbReference type="PROSITE" id="PS51736">
    <property type="entry name" value="RECOMBINASES_3"/>
    <property type="match status" value="1"/>
</dbReference>
<name>A0A7S9L107_9SPHI</name>
<dbReference type="InterPro" id="IPR038109">
    <property type="entry name" value="DNA_bind_recomb_sf"/>
</dbReference>
<keyword evidence="2" id="KW-0238">DNA-binding</keyword>
<dbReference type="Proteomes" id="UP000594759">
    <property type="component" value="Chromosome"/>
</dbReference>
<evidence type="ECO:0000256" key="1">
    <source>
        <dbReference type="ARBA" id="ARBA00022908"/>
    </source>
</evidence>
<dbReference type="GO" id="GO:0003677">
    <property type="term" value="F:DNA binding"/>
    <property type="evidence" value="ECO:0007669"/>
    <property type="project" value="UniProtKB-KW"/>
</dbReference>
<dbReference type="Pfam" id="PF07508">
    <property type="entry name" value="Recombinase"/>
    <property type="match status" value="1"/>
</dbReference>
<evidence type="ECO:0000256" key="5">
    <source>
        <dbReference type="PROSITE-ProRule" id="PRU10137"/>
    </source>
</evidence>
<dbReference type="GO" id="GO:0000150">
    <property type="term" value="F:DNA strand exchange activity"/>
    <property type="evidence" value="ECO:0007669"/>
    <property type="project" value="InterPro"/>
</dbReference>
<evidence type="ECO:0000256" key="4">
    <source>
        <dbReference type="PIRSR" id="PIRSR606118-50"/>
    </source>
</evidence>
<dbReference type="CDD" id="cd00338">
    <property type="entry name" value="Ser_Recombinase"/>
    <property type="match status" value="1"/>
</dbReference>
<evidence type="ECO:0000256" key="3">
    <source>
        <dbReference type="ARBA" id="ARBA00023172"/>
    </source>
</evidence>
<keyword evidence="10" id="KW-1185">Reference proteome</keyword>
<dbReference type="PROSITE" id="PS51737">
    <property type="entry name" value="RECOMBINASE_DNA_BIND"/>
    <property type="match status" value="1"/>
</dbReference>
<accession>A0A7S9L107</accession>
<dbReference type="EMBL" id="CP064939">
    <property type="protein sequence ID" value="QPH40509.1"/>
    <property type="molecule type" value="Genomic_DNA"/>
</dbReference>
<feature type="domain" description="Resolvase/invertase-type recombinase catalytic" evidence="7">
    <location>
        <begin position="3"/>
        <end position="151"/>
    </location>
</feature>
<evidence type="ECO:0000313" key="9">
    <source>
        <dbReference type="EMBL" id="QPH40509.1"/>
    </source>
</evidence>
<dbReference type="AlphaFoldDB" id="A0A7S9L107"/>
<dbReference type="RefSeq" id="WP_196099963.1">
    <property type="nucleotide sequence ID" value="NZ_CP064939.1"/>
</dbReference>
<dbReference type="InterPro" id="IPR006119">
    <property type="entry name" value="Resolv_N"/>
</dbReference>